<evidence type="ECO:0000313" key="3">
    <source>
        <dbReference type="Proteomes" id="UP000799538"/>
    </source>
</evidence>
<dbReference type="Pfam" id="PF13302">
    <property type="entry name" value="Acetyltransf_3"/>
    <property type="match status" value="1"/>
</dbReference>
<proteinExistence type="predicted"/>
<protein>
    <submittedName>
        <fullName evidence="2">GNAT domain-containing protein</fullName>
    </submittedName>
</protein>
<evidence type="ECO:0000313" key="2">
    <source>
        <dbReference type="EMBL" id="KAF2227013.1"/>
    </source>
</evidence>
<dbReference type="SUPFAM" id="SSF55729">
    <property type="entry name" value="Acyl-CoA N-acyltransferases (Nat)"/>
    <property type="match status" value="1"/>
</dbReference>
<feature type="domain" description="N-acetyltransferase" evidence="1">
    <location>
        <begin position="18"/>
        <end position="161"/>
    </location>
</feature>
<dbReference type="Proteomes" id="UP000799538">
    <property type="component" value="Unassembled WGS sequence"/>
</dbReference>
<dbReference type="InterPro" id="IPR051531">
    <property type="entry name" value="N-acetyltransferase"/>
</dbReference>
<dbReference type="OrthoDB" id="4072826at2759"/>
<dbReference type="PANTHER" id="PTHR43792:SF1">
    <property type="entry name" value="N-ACETYLTRANSFERASE DOMAIN-CONTAINING PROTEIN"/>
    <property type="match status" value="1"/>
</dbReference>
<dbReference type="GO" id="GO:0016747">
    <property type="term" value="F:acyltransferase activity, transferring groups other than amino-acyl groups"/>
    <property type="evidence" value="ECO:0007669"/>
    <property type="project" value="InterPro"/>
</dbReference>
<evidence type="ECO:0000259" key="1">
    <source>
        <dbReference type="Pfam" id="PF13302"/>
    </source>
</evidence>
<sequence>MEETTTSRPPLPELRMERLLLKVMDPKRDAEDVFEWHQNADTLKWTGQPVRTQVSETLAALKVRAEEPDTVTYVMLLPHPPTASHPAPLKCIGLVNGNRDDPEIGYTMNPLFHGKGYMTEALQAFLPSHFGFVPEKFDYLLALTDVEHKKSHAVLGRMGFQRGSTIPDEYHSIVLGCDRPSVCWYLARPGREVPEWVLKGQPEPGSVRQ</sequence>
<gene>
    <name evidence="2" type="ORF">BDZ85DRAFT_247352</name>
</gene>
<dbReference type="AlphaFoldDB" id="A0A6A6GNS8"/>
<dbReference type="EMBL" id="ML992502">
    <property type="protein sequence ID" value="KAF2227013.1"/>
    <property type="molecule type" value="Genomic_DNA"/>
</dbReference>
<dbReference type="InterPro" id="IPR016181">
    <property type="entry name" value="Acyl_CoA_acyltransferase"/>
</dbReference>
<organism evidence="2 3">
    <name type="scientific">Elsinoe ampelina</name>
    <dbReference type="NCBI Taxonomy" id="302913"/>
    <lineage>
        <taxon>Eukaryota</taxon>
        <taxon>Fungi</taxon>
        <taxon>Dikarya</taxon>
        <taxon>Ascomycota</taxon>
        <taxon>Pezizomycotina</taxon>
        <taxon>Dothideomycetes</taxon>
        <taxon>Dothideomycetidae</taxon>
        <taxon>Myriangiales</taxon>
        <taxon>Elsinoaceae</taxon>
        <taxon>Elsinoe</taxon>
    </lineage>
</organism>
<accession>A0A6A6GNS8</accession>
<reference evidence="3" key="1">
    <citation type="journal article" date="2020" name="Stud. Mycol.">
        <title>101 Dothideomycetes genomes: A test case for predicting lifestyles and emergence of pathogens.</title>
        <authorList>
            <person name="Haridas S."/>
            <person name="Albert R."/>
            <person name="Binder M."/>
            <person name="Bloem J."/>
            <person name="LaButti K."/>
            <person name="Salamov A."/>
            <person name="Andreopoulos B."/>
            <person name="Baker S."/>
            <person name="Barry K."/>
            <person name="Bills G."/>
            <person name="Bluhm B."/>
            <person name="Cannon C."/>
            <person name="Castanera R."/>
            <person name="Culley D."/>
            <person name="Daum C."/>
            <person name="Ezra D."/>
            <person name="Gonzalez J."/>
            <person name="Henrissat B."/>
            <person name="Kuo A."/>
            <person name="Liang C."/>
            <person name="Lipzen A."/>
            <person name="Lutzoni F."/>
            <person name="Magnuson J."/>
            <person name="Mondo S."/>
            <person name="Nolan M."/>
            <person name="Ohm R."/>
            <person name="Pangilinan J."/>
            <person name="Park H.-J."/>
            <person name="Ramirez L."/>
            <person name="Alfaro M."/>
            <person name="Sun H."/>
            <person name="Tritt A."/>
            <person name="Yoshinaga Y."/>
            <person name="Zwiers L.-H."/>
            <person name="Turgeon B."/>
            <person name="Goodwin S."/>
            <person name="Spatafora J."/>
            <person name="Crous P."/>
            <person name="Grigoriev I."/>
        </authorList>
    </citation>
    <scope>NUCLEOTIDE SEQUENCE [LARGE SCALE GENOMIC DNA]</scope>
    <source>
        <strain evidence="3">CECT 20119</strain>
    </source>
</reference>
<keyword evidence="3" id="KW-1185">Reference proteome</keyword>
<dbReference type="Gene3D" id="3.40.630.30">
    <property type="match status" value="1"/>
</dbReference>
<name>A0A6A6GNS8_9PEZI</name>
<dbReference type="InterPro" id="IPR000182">
    <property type="entry name" value="GNAT_dom"/>
</dbReference>
<dbReference type="PANTHER" id="PTHR43792">
    <property type="entry name" value="GNAT FAMILY, PUTATIVE (AFU_ORTHOLOGUE AFUA_3G00765)-RELATED-RELATED"/>
    <property type="match status" value="1"/>
</dbReference>